<organism evidence="5 6">
    <name type="scientific">Mucilaginibacter pankratovii</name>
    <dbReference type="NCBI Taxonomy" id="2772110"/>
    <lineage>
        <taxon>Bacteria</taxon>
        <taxon>Pseudomonadati</taxon>
        <taxon>Bacteroidota</taxon>
        <taxon>Sphingobacteriia</taxon>
        <taxon>Sphingobacteriales</taxon>
        <taxon>Sphingobacteriaceae</taxon>
        <taxon>Mucilaginibacter</taxon>
    </lineage>
</organism>
<keyword evidence="3" id="KW-0804">Transcription</keyword>
<dbReference type="EMBL" id="JACWMY010000003">
    <property type="protein sequence ID" value="MBD1363388.1"/>
    <property type="molecule type" value="Genomic_DNA"/>
</dbReference>
<dbReference type="InterPro" id="IPR020449">
    <property type="entry name" value="Tscrpt_reg_AraC-type_HTH"/>
</dbReference>
<dbReference type="SUPFAM" id="SSF46689">
    <property type="entry name" value="Homeodomain-like"/>
    <property type="match status" value="1"/>
</dbReference>
<dbReference type="PANTHER" id="PTHR43280:SF32">
    <property type="entry name" value="TRANSCRIPTIONAL REGULATORY PROTEIN"/>
    <property type="match status" value="1"/>
</dbReference>
<evidence type="ECO:0000256" key="2">
    <source>
        <dbReference type="ARBA" id="ARBA00023125"/>
    </source>
</evidence>
<dbReference type="InterPro" id="IPR037923">
    <property type="entry name" value="HTH-like"/>
</dbReference>
<reference evidence="5 6" key="1">
    <citation type="submission" date="2020-09" db="EMBL/GenBank/DDBJ databases">
        <title>Novel species of Mucilaginibacter isolated from a glacier on the Tibetan Plateau.</title>
        <authorList>
            <person name="Liu Q."/>
            <person name="Xin Y.-H."/>
        </authorList>
    </citation>
    <scope>NUCLEOTIDE SEQUENCE [LARGE SCALE GENOMIC DNA]</scope>
    <source>
        <strain evidence="5 6">ZT4R22</strain>
    </source>
</reference>
<sequence length="305" mass="35052">MTEQQSFTLVNPQTGNLAFKLFSFSDNSYFDHVQRNNYYSLIWIKEGSGNARADFNDHAFTANTLFAFAPYQPFMFTPKDGIAGLALHFHPDFFCIHKHQKEVACNGVLFNNIYNPPFLHLDEPASATLEMLISQIRTEMQNPALAQYELLVSYLKILLITASRLKTQQQPEAEKVLEGAKEPFILQKLKDYIEQHFKTRHAAGEYADLLNITPKALAKIAKAHFNKTLTDMISERIIIEAKRELYLTNKPVKEIAYELGYNDESYFSRFFKTNADVSPQMYRDTVGFNRMGENDFQRAGRPYAG</sequence>
<comment type="caution">
    <text evidence="5">The sequence shown here is derived from an EMBL/GenBank/DDBJ whole genome shotgun (WGS) entry which is preliminary data.</text>
</comment>
<proteinExistence type="predicted"/>
<dbReference type="InterPro" id="IPR009057">
    <property type="entry name" value="Homeodomain-like_sf"/>
</dbReference>
<dbReference type="Proteomes" id="UP000606600">
    <property type="component" value="Unassembled WGS sequence"/>
</dbReference>
<dbReference type="RefSeq" id="WP_191188066.1">
    <property type="nucleotide sequence ID" value="NZ_JACWMY010000003.1"/>
</dbReference>
<gene>
    <name evidence="5" type="ORF">IDJ77_06160</name>
</gene>
<name>A0ABR7WM36_9SPHI</name>
<dbReference type="SUPFAM" id="SSF51215">
    <property type="entry name" value="Regulatory protein AraC"/>
    <property type="match status" value="1"/>
</dbReference>
<keyword evidence="2" id="KW-0238">DNA-binding</keyword>
<evidence type="ECO:0000256" key="3">
    <source>
        <dbReference type="ARBA" id="ARBA00023163"/>
    </source>
</evidence>
<keyword evidence="1" id="KW-0805">Transcription regulation</keyword>
<dbReference type="PANTHER" id="PTHR43280">
    <property type="entry name" value="ARAC-FAMILY TRANSCRIPTIONAL REGULATOR"/>
    <property type="match status" value="1"/>
</dbReference>
<accession>A0ABR7WM36</accession>
<dbReference type="Pfam" id="PF12833">
    <property type="entry name" value="HTH_18"/>
    <property type="match status" value="1"/>
</dbReference>
<evidence type="ECO:0000313" key="6">
    <source>
        <dbReference type="Proteomes" id="UP000606600"/>
    </source>
</evidence>
<evidence type="ECO:0000313" key="5">
    <source>
        <dbReference type="EMBL" id="MBD1363388.1"/>
    </source>
</evidence>
<evidence type="ECO:0000259" key="4">
    <source>
        <dbReference type="PROSITE" id="PS01124"/>
    </source>
</evidence>
<dbReference type="PROSITE" id="PS01124">
    <property type="entry name" value="HTH_ARAC_FAMILY_2"/>
    <property type="match status" value="1"/>
</dbReference>
<keyword evidence="6" id="KW-1185">Reference proteome</keyword>
<dbReference type="Gene3D" id="1.10.10.60">
    <property type="entry name" value="Homeodomain-like"/>
    <property type="match status" value="2"/>
</dbReference>
<dbReference type="InterPro" id="IPR018060">
    <property type="entry name" value="HTH_AraC"/>
</dbReference>
<dbReference type="SMART" id="SM00342">
    <property type="entry name" value="HTH_ARAC"/>
    <property type="match status" value="1"/>
</dbReference>
<evidence type="ECO:0000256" key="1">
    <source>
        <dbReference type="ARBA" id="ARBA00023015"/>
    </source>
</evidence>
<protein>
    <submittedName>
        <fullName evidence="5">Helix-turn-helix domain-containing protein</fullName>
    </submittedName>
</protein>
<feature type="domain" description="HTH araC/xylS-type" evidence="4">
    <location>
        <begin position="187"/>
        <end position="285"/>
    </location>
</feature>
<dbReference type="PRINTS" id="PR00032">
    <property type="entry name" value="HTHARAC"/>
</dbReference>